<keyword evidence="2" id="KW-0963">Cytoplasm</keyword>
<dbReference type="Gene3D" id="2.30.30.40">
    <property type="entry name" value="SH3 Domains"/>
    <property type="match status" value="1"/>
</dbReference>
<gene>
    <name evidence="5" type="primary">cheW_34</name>
    <name evidence="5" type="ORF">SDC9_131327</name>
</gene>
<name>A0A645D4F3_9ZZZZ</name>
<dbReference type="GO" id="GO:0007165">
    <property type="term" value="P:signal transduction"/>
    <property type="evidence" value="ECO:0007669"/>
    <property type="project" value="InterPro"/>
</dbReference>
<dbReference type="CDD" id="cd00732">
    <property type="entry name" value="CheW"/>
    <property type="match status" value="1"/>
</dbReference>
<evidence type="ECO:0000256" key="1">
    <source>
        <dbReference type="ARBA" id="ARBA00004496"/>
    </source>
</evidence>
<dbReference type="PROSITE" id="PS50851">
    <property type="entry name" value="CHEW"/>
    <property type="match status" value="1"/>
</dbReference>
<comment type="caution">
    <text evidence="5">The sequence shown here is derived from an EMBL/GenBank/DDBJ whole genome shotgun (WGS) entry which is preliminary data.</text>
</comment>
<evidence type="ECO:0000313" key="5">
    <source>
        <dbReference type="EMBL" id="MPM84256.1"/>
    </source>
</evidence>
<dbReference type="SMART" id="SM00260">
    <property type="entry name" value="CheW"/>
    <property type="match status" value="1"/>
</dbReference>
<dbReference type="InterPro" id="IPR002545">
    <property type="entry name" value="CheW-lke_dom"/>
</dbReference>
<dbReference type="SUPFAM" id="SSF50341">
    <property type="entry name" value="CheW-like"/>
    <property type="match status" value="1"/>
</dbReference>
<keyword evidence="3" id="KW-0145">Chemotaxis</keyword>
<comment type="subcellular location">
    <subcellularLocation>
        <location evidence="1">Cytoplasm</location>
    </subcellularLocation>
</comment>
<dbReference type="AlphaFoldDB" id="A0A645D4F3"/>
<sequence>MGGRDLSEKTYADGEVQLVIFKLGREEYGISILQVQEIKRMTDITRVPHTPPYIKGVINLRGSVLSVIDLRKRLNLPSLEDSDDTRIIIVKVEDITVGMIVDSVSEVTALNQENIELPSVVVGGVATNYLSGVGKQDDRLLILLNLDEIIGISQDNKAG</sequence>
<feature type="domain" description="CheW-like" evidence="4">
    <location>
        <begin position="15"/>
        <end position="155"/>
    </location>
</feature>
<dbReference type="FunFam" id="2.40.50.180:FF:000002">
    <property type="entry name" value="Chemotaxis protein CheW"/>
    <property type="match status" value="1"/>
</dbReference>
<reference evidence="5" key="1">
    <citation type="submission" date="2019-08" db="EMBL/GenBank/DDBJ databases">
        <authorList>
            <person name="Kucharzyk K."/>
            <person name="Murdoch R.W."/>
            <person name="Higgins S."/>
            <person name="Loffler F."/>
        </authorList>
    </citation>
    <scope>NUCLEOTIDE SEQUENCE</scope>
</reference>
<dbReference type="Pfam" id="PF01584">
    <property type="entry name" value="CheW"/>
    <property type="match status" value="1"/>
</dbReference>
<dbReference type="PANTHER" id="PTHR22617:SF23">
    <property type="entry name" value="CHEMOTAXIS PROTEIN CHEW"/>
    <property type="match status" value="1"/>
</dbReference>
<dbReference type="Gene3D" id="2.40.50.180">
    <property type="entry name" value="CheA-289, Domain 4"/>
    <property type="match status" value="1"/>
</dbReference>
<dbReference type="GO" id="GO:0006935">
    <property type="term" value="P:chemotaxis"/>
    <property type="evidence" value="ECO:0007669"/>
    <property type="project" value="UniProtKB-KW"/>
</dbReference>
<accession>A0A645D4F3</accession>
<protein>
    <submittedName>
        <fullName evidence="5">Chemotaxis protein CheW</fullName>
    </submittedName>
</protein>
<proteinExistence type="predicted"/>
<dbReference type="InterPro" id="IPR039315">
    <property type="entry name" value="CheW"/>
</dbReference>
<organism evidence="5">
    <name type="scientific">bioreactor metagenome</name>
    <dbReference type="NCBI Taxonomy" id="1076179"/>
    <lineage>
        <taxon>unclassified sequences</taxon>
        <taxon>metagenomes</taxon>
        <taxon>ecological metagenomes</taxon>
    </lineage>
</organism>
<dbReference type="EMBL" id="VSSQ01032852">
    <property type="protein sequence ID" value="MPM84256.1"/>
    <property type="molecule type" value="Genomic_DNA"/>
</dbReference>
<evidence type="ECO:0000259" key="4">
    <source>
        <dbReference type="PROSITE" id="PS50851"/>
    </source>
</evidence>
<evidence type="ECO:0000256" key="3">
    <source>
        <dbReference type="ARBA" id="ARBA00022500"/>
    </source>
</evidence>
<dbReference type="GO" id="GO:0005829">
    <property type="term" value="C:cytosol"/>
    <property type="evidence" value="ECO:0007669"/>
    <property type="project" value="TreeGrafter"/>
</dbReference>
<evidence type="ECO:0000256" key="2">
    <source>
        <dbReference type="ARBA" id="ARBA00022490"/>
    </source>
</evidence>
<dbReference type="PANTHER" id="PTHR22617">
    <property type="entry name" value="CHEMOTAXIS SENSOR HISTIDINE KINASE-RELATED"/>
    <property type="match status" value="1"/>
</dbReference>
<dbReference type="InterPro" id="IPR036061">
    <property type="entry name" value="CheW-like_dom_sf"/>
</dbReference>